<dbReference type="AlphaFoldDB" id="A0A2S2Q6L3"/>
<evidence type="ECO:0000313" key="13">
    <source>
        <dbReference type="Proteomes" id="UP000694846"/>
    </source>
</evidence>
<keyword evidence="5 9" id="KW-0482">Metalloprotease</keyword>
<keyword evidence="1 9" id="KW-0645">Protease</keyword>
<sequence length="338" mass="39536">MNYFFPYSYLVTCARGMLTGAEILVIPIVKGIGAIAGWTMRQWWSSRNYKEKRRYWNKVKNNFKALVYGITLTACVCTAVILYHVEWEPITGQLILCLYNHRTIAGISKMKWQNKMIVTGRNLKYSDERMENRARLIMKKVLEANAQFTAIWDNDWYLIIEENNELNARSMPFGLIVINSSMMNMLNDDQLAIIIGHEISHTLLRHINRELSMNILVNVFQIVGIVVAWMLLPEVIAYTFSIWFEIKIKSLCFEMPLLRRLEKEADRVGFMMAARACVDITQGPKMWISFAETDERSSIKRSYWWMCTHPSYRSRANHLNQLTAETQKLQKLVNCHDL</sequence>
<feature type="transmembrane region" description="Helical" evidence="10">
    <location>
        <begin position="24"/>
        <end position="44"/>
    </location>
</feature>
<dbReference type="OrthoDB" id="7464992at2759"/>
<feature type="transmembrane region" description="Helical" evidence="10">
    <location>
        <begin position="65"/>
        <end position="84"/>
    </location>
</feature>
<evidence type="ECO:0000259" key="11">
    <source>
        <dbReference type="Pfam" id="PF01435"/>
    </source>
</evidence>
<dbReference type="Gene3D" id="3.30.2010.10">
    <property type="entry name" value="Metalloproteases ('zincins'), catalytic domain"/>
    <property type="match status" value="1"/>
</dbReference>
<protein>
    <recommendedName>
        <fullName evidence="7">Metalloendopeptidase OMA1, mitochondrial</fullName>
    </recommendedName>
    <alternativeName>
        <fullName evidence="8">Overlapping with the m-AAA protease 1 homolog</fullName>
    </alternativeName>
</protein>
<dbReference type="InterPro" id="IPR001915">
    <property type="entry name" value="Peptidase_M48"/>
</dbReference>
<dbReference type="Pfam" id="PF01435">
    <property type="entry name" value="Peptidase_M48"/>
    <property type="match status" value="1"/>
</dbReference>
<dbReference type="CDD" id="cd07331">
    <property type="entry name" value="M48C_Oma1_like"/>
    <property type="match status" value="1"/>
</dbReference>
<dbReference type="PANTHER" id="PTHR22726:SF1">
    <property type="entry name" value="METALLOENDOPEPTIDASE OMA1, MITOCHONDRIAL"/>
    <property type="match status" value="1"/>
</dbReference>
<keyword evidence="4 9" id="KW-0862">Zinc</keyword>
<evidence type="ECO:0000256" key="6">
    <source>
        <dbReference type="ARBA" id="ARBA00038233"/>
    </source>
</evidence>
<reference evidence="14" key="2">
    <citation type="submission" date="2025-04" db="UniProtKB">
        <authorList>
            <consortium name="RefSeq"/>
        </authorList>
    </citation>
    <scope>IDENTIFICATION</scope>
    <source>
        <tissue evidence="14">Whole body</tissue>
    </source>
</reference>
<dbReference type="GO" id="GO:0006515">
    <property type="term" value="P:protein quality control for misfolded or incompletely synthesized proteins"/>
    <property type="evidence" value="ECO:0007669"/>
    <property type="project" value="TreeGrafter"/>
</dbReference>
<keyword evidence="10" id="KW-0472">Membrane</keyword>
<dbReference type="RefSeq" id="XP_025405347.1">
    <property type="nucleotide sequence ID" value="XM_025549562.1"/>
</dbReference>
<evidence type="ECO:0000256" key="7">
    <source>
        <dbReference type="ARBA" id="ARBA00040360"/>
    </source>
</evidence>
<dbReference type="GO" id="GO:0004222">
    <property type="term" value="F:metalloendopeptidase activity"/>
    <property type="evidence" value="ECO:0007669"/>
    <property type="project" value="InterPro"/>
</dbReference>
<evidence type="ECO:0000256" key="8">
    <source>
        <dbReference type="ARBA" id="ARBA00042978"/>
    </source>
</evidence>
<name>A0A2S2Q6L3_9HEMI</name>
<dbReference type="GO" id="GO:0034982">
    <property type="term" value="P:mitochondrial protein processing"/>
    <property type="evidence" value="ECO:0007669"/>
    <property type="project" value="TreeGrafter"/>
</dbReference>
<dbReference type="PANTHER" id="PTHR22726">
    <property type="entry name" value="METALLOENDOPEPTIDASE OMA1"/>
    <property type="match status" value="1"/>
</dbReference>
<organism evidence="12">
    <name type="scientific">Sipha flava</name>
    <name type="common">yellow sugarcane aphid</name>
    <dbReference type="NCBI Taxonomy" id="143950"/>
    <lineage>
        <taxon>Eukaryota</taxon>
        <taxon>Metazoa</taxon>
        <taxon>Ecdysozoa</taxon>
        <taxon>Arthropoda</taxon>
        <taxon>Hexapoda</taxon>
        <taxon>Insecta</taxon>
        <taxon>Pterygota</taxon>
        <taxon>Neoptera</taxon>
        <taxon>Paraneoptera</taxon>
        <taxon>Hemiptera</taxon>
        <taxon>Sternorrhyncha</taxon>
        <taxon>Aphidomorpha</taxon>
        <taxon>Aphidoidea</taxon>
        <taxon>Aphididae</taxon>
        <taxon>Sipha</taxon>
    </lineage>
</organism>
<evidence type="ECO:0000256" key="5">
    <source>
        <dbReference type="ARBA" id="ARBA00023049"/>
    </source>
</evidence>
<proteinExistence type="inferred from homology"/>
<dbReference type="GO" id="GO:0046872">
    <property type="term" value="F:metal ion binding"/>
    <property type="evidence" value="ECO:0007669"/>
    <property type="project" value="UniProtKB-KW"/>
</dbReference>
<accession>A0A2S2Q6L3</accession>
<dbReference type="GO" id="GO:0005743">
    <property type="term" value="C:mitochondrial inner membrane"/>
    <property type="evidence" value="ECO:0007669"/>
    <property type="project" value="TreeGrafter"/>
</dbReference>
<dbReference type="EMBL" id="GGMS01004182">
    <property type="protein sequence ID" value="MBY73385.1"/>
    <property type="molecule type" value="Transcribed_RNA"/>
</dbReference>
<comment type="cofactor">
    <cofactor evidence="9">
        <name>Zn(2+)</name>
        <dbReference type="ChEBI" id="CHEBI:29105"/>
    </cofactor>
    <text evidence="9">Binds 1 zinc ion per subunit.</text>
</comment>
<evidence type="ECO:0000256" key="1">
    <source>
        <dbReference type="ARBA" id="ARBA00022670"/>
    </source>
</evidence>
<evidence type="ECO:0000313" key="14">
    <source>
        <dbReference type="RefSeq" id="XP_025405347.1"/>
    </source>
</evidence>
<evidence type="ECO:0000256" key="2">
    <source>
        <dbReference type="ARBA" id="ARBA00022723"/>
    </source>
</evidence>
<gene>
    <name evidence="12" type="primary">OMA1_1</name>
    <name evidence="14" type="synonym">LOC112679671</name>
    <name evidence="12" type="ORF">g.130275</name>
</gene>
<keyword evidence="3 9" id="KW-0378">Hydrolase</keyword>
<dbReference type="Proteomes" id="UP000694846">
    <property type="component" value="Unplaced"/>
</dbReference>
<evidence type="ECO:0000256" key="4">
    <source>
        <dbReference type="ARBA" id="ARBA00022833"/>
    </source>
</evidence>
<reference evidence="12" key="1">
    <citation type="submission" date="2018-04" db="EMBL/GenBank/DDBJ databases">
        <title>Transcriptome assembly of Sipha flava.</title>
        <authorList>
            <person name="Scully E.D."/>
            <person name="Geib S.M."/>
            <person name="Palmer N.A."/>
            <person name="Koch K."/>
            <person name="Bradshaw J."/>
            <person name="Heng-Moss T."/>
            <person name="Sarath G."/>
        </authorList>
    </citation>
    <scope>NUCLEOTIDE SEQUENCE</scope>
</reference>
<keyword evidence="10" id="KW-0812">Transmembrane</keyword>
<evidence type="ECO:0000256" key="10">
    <source>
        <dbReference type="SAM" id="Phobius"/>
    </source>
</evidence>
<keyword evidence="10" id="KW-1133">Transmembrane helix</keyword>
<keyword evidence="2" id="KW-0479">Metal-binding</keyword>
<comment type="similarity">
    <text evidence="6 9">Belongs to the peptidase M48 family.</text>
</comment>
<feature type="domain" description="Peptidase M48" evidence="11">
    <location>
        <begin position="140"/>
        <end position="321"/>
    </location>
</feature>
<evidence type="ECO:0000256" key="3">
    <source>
        <dbReference type="ARBA" id="ARBA00022801"/>
    </source>
</evidence>
<evidence type="ECO:0000313" key="12">
    <source>
        <dbReference type="EMBL" id="MBY73385.1"/>
    </source>
</evidence>
<keyword evidence="13" id="KW-1185">Reference proteome</keyword>
<evidence type="ECO:0000256" key="9">
    <source>
        <dbReference type="RuleBase" id="RU003983"/>
    </source>
</evidence>
<dbReference type="InterPro" id="IPR051156">
    <property type="entry name" value="Mito/Outer_Membr_Metalloprot"/>
</dbReference>